<organism evidence="1 2">
    <name type="scientific">Candidatus Enterococcus moelleringii</name>
    <dbReference type="NCBI Taxonomy" id="2815325"/>
    <lineage>
        <taxon>Bacteria</taxon>
        <taxon>Bacillati</taxon>
        <taxon>Bacillota</taxon>
        <taxon>Bacilli</taxon>
        <taxon>Lactobacillales</taxon>
        <taxon>Enterococcaceae</taxon>
        <taxon>Enterococcus</taxon>
    </lineage>
</organism>
<evidence type="ECO:0000313" key="2">
    <source>
        <dbReference type="Proteomes" id="UP000664601"/>
    </source>
</evidence>
<comment type="caution">
    <text evidence="1">The sequence shown here is derived from an EMBL/GenBank/DDBJ whole genome shotgun (WGS) entry which is preliminary data.</text>
</comment>
<dbReference type="Proteomes" id="UP000664601">
    <property type="component" value="Unassembled WGS sequence"/>
</dbReference>
<proteinExistence type="predicted"/>
<dbReference type="Pfam" id="PF04392">
    <property type="entry name" value="ABC_sub_bind"/>
    <property type="match status" value="1"/>
</dbReference>
<evidence type="ECO:0000313" key="1">
    <source>
        <dbReference type="EMBL" id="MBO1307278.1"/>
    </source>
</evidence>
<dbReference type="EMBL" id="JAFREM010000021">
    <property type="protein sequence ID" value="MBO1307278.1"/>
    <property type="molecule type" value="Genomic_DNA"/>
</dbReference>
<dbReference type="InterPro" id="IPR007487">
    <property type="entry name" value="ABC_transpt-TYRBP-like"/>
</dbReference>
<name>A0ABS3LE14_9ENTE</name>
<keyword evidence="2" id="KW-1185">Reference proteome</keyword>
<dbReference type="PANTHER" id="PTHR35271">
    <property type="entry name" value="ABC TRANSPORTER, SUBSTRATE-BINDING LIPOPROTEIN-RELATED"/>
    <property type="match status" value="1"/>
</dbReference>
<reference evidence="1 2" key="1">
    <citation type="submission" date="2021-03" db="EMBL/GenBank/DDBJ databases">
        <title>Enterococcal diversity collection.</title>
        <authorList>
            <person name="Gilmore M.S."/>
            <person name="Schwartzman J."/>
            <person name="Van Tyne D."/>
            <person name="Martin M."/>
            <person name="Earl A.M."/>
            <person name="Manson A.L."/>
            <person name="Straub T."/>
            <person name="Salamzade R."/>
            <person name="Saavedra J."/>
            <person name="Lebreton F."/>
            <person name="Prichula J."/>
            <person name="Schaufler K."/>
            <person name="Gaca A."/>
            <person name="Sgardioli B."/>
            <person name="Wagenaar J."/>
            <person name="Strong T."/>
        </authorList>
    </citation>
    <scope>NUCLEOTIDE SEQUENCE [LARGE SCALE GENOMIC DNA]</scope>
    <source>
        <strain evidence="1 2">669A</strain>
    </source>
</reference>
<dbReference type="PANTHER" id="PTHR35271:SF1">
    <property type="entry name" value="ABC TRANSPORTER, SUBSTRATE-BINDING LIPOPROTEIN"/>
    <property type="match status" value="1"/>
</dbReference>
<dbReference type="InterPro" id="IPR028082">
    <property type="entry name" value="Peripla_BP_I"/>
</dbReference>
<dbReference type="SUPFAM" id="SSF53822">
    <property type="entry name" value="Periplasmic binding protein-like I"/>
    <property type="match status" value="1"/>
</dbReference>
<gene>
    <name evidence="1" type="ORF">JZO70_13960</name>
</gene>
<accession>A0ABS3LE14</accession>
<dbReference type="RefSeq" id="WP_207674205.1">
    <property type="nucleotide sequence ID" value="NZ_JAFREM010000021.1"/>
</dbReference>
<protein>
    <submittedName>
        <fullName evidence="1">ABC transporter substrate-binding protein</fullName>
    </submittedName>
</protein>
<dbReference type="InterPro" id="IPR047776">
    <property type="entry name" value="ABC_SBP_TrpX-like"/>
</dbReference>
<dbReference type="NCBIfam" id="NF041285">
    <property type="entry name" value="ABC_SBP_TrpX"/>
    <property type="match status" value="1"/>
</dbReference>
<dbReference type="Gene3D" id="3.40.50.2300">
    <property type="match status" value="2"/>
</dbReference>
<dbReference type="CDD" id="cd06325">
    <property type="entry name" value="PBP1_ABC_unchar_transporter"/>
    <property type="match status" value="1"/>
</dbReference>
<sequence>MKNKGIIGSIIALAVVLIGVFAYQMGSRQNTAETDEGTDEMQTVGILQFISHPSLDQISDGVIEGLKQEGFVEGENINIEFLNGQGDQSKLNTMTQQLLNKDSDVLVGVATPAAKALANGTSEIPVIMGAISDPVGADLVESLEKPGGNVTGVNNLAPVAQQFDLIKALFPEAKKIALLYSSSEENSQAQIDNAEKMAQEQGYEATRYAVSSSNEIAQLAQSAAEENDFIYVPQDNIIANAFQTVINESDKTKTPVFVSVDNMVTEGGIATIGQNQFDLGVETGKMAADVLRGNTDAGNTPVNVIDYGEMIINEKKAAELGITIPEDIKKEATMVEGE</sequence>